<dbReference type="Proteomes" id="UP000199603">
    <property type="component" value="Unassembled WGS sequence"/>
</dbReference>
<dbReference type="PANTHER" id="PTHR46470:SF4">
    <property type="entry name" value="5-AMINO-6-(5-PHOSPHO-D-RIBITYLAMINO)URACIL PHOSPHATASE YIGB"/>
    <property type="match status" value="1"/>
</dbReference>
<sequence>MNAIRAITLDLDDTLWPVWPAIEAAERELQAWLQQHAPGTARAYPIERMRALRAQVYEDHPHLAHDFCEQRMISLRIALSEGGEDPARAEEAFEVFYAARNRVELYADSLPALERLSARLPLAALTNGNACIHRIGLSAHFQFSLGAREHGVAKPSPCIFHAACARLGLAPHQVLHVGDDPHMDVLGARRAGLRAVWINRRDETWEHAEKPDLEVRSLDELVHWLERASAA</sequence>
<proteinExistence type="predicted"/>
<dbReference type="InterPro" id="IPR023214">
    <property type="entry name" value="HAD_sf"/>
</dbReference>
<keyword evidence="5" id="KW-1185">Reference proteome</keyword>
<keyword evidence="3" id="KW-0460">Magnesium</keyword>
<dbReference type="GO" id="GO:0016787">
    <property type="term" value="F:hydrolase activity"/>
    <property type="evidence" value="ECO:0007669"/>
    <property type="project" value="UniProtKB-KW"/>
</dbReference>
<dbReference type="EMBL" id="FNAG01000013">
    <property type="protein sequence ID" value="SDD99345.1"/>
    <property type="molecule type" value="Genomic_DNA"/>
</dbReference>
<dbReference type="SFLD" id="SFLDG01129">
    <property type="entry name" value="C1.5:_HAD__Beta-PGM__Phosphata"/>
    <property type="match status" value="1"/>
</dbReference>
<dbReference type="Pfam" id="PF00702">
    <property type="entry name" value="Hydrolase"/>
    <property type="match status" value="1"/>
</dbReference>
<evidence type="ECO:0000256" key="1">
    <source>
        <dbReference type="ARBA" id="ARBA00001946"/>
    </source>
</evidence>
<evidence type="ECO:0000313" key="4">
    <source>
        <dbReference type="EMBL" id="SDD99345.1"/>
    </source>
</evidence>
<reference evidence="4 5" key="1">
    <citation type="submission" date="2016-10" db="EMBL/GenBank/DDBJ databases">
        <authorList>
            <person name="de Groot N.N."/>
        </authorList>
    </citation>
    <scope>NUCLEOTIDE SEQUENCE [LARGE SCALE GENOMIC DNA]</scope>
    <source>
        <strain evidence="4 5">DSM 16957</strain>
    </source>
</reference>
<dbReference type="Gene3D" id="3.40.50.1000">
    <property type="entry name" value="HAD superfamily/HAD-like"/>
    <property type="match status" value="1"/>
</dbReference>
<dbReference type="InterPro" id="IPR036412">
    <property type="entry name" value="HAD-like_sf"/>
</dbReference>
<dbReference type="PRINTS" id="PR00413">
    <property type="entry name" value="HADHALOGNASE"/>
</dbReference>
<dbReference type="RefSeq" id="WP_091244732.1">
    <property type="nucleotide sequence ID" value="NZ_FNAG01000013.1"/>
</dbReference>
<dbReference type="NCBIfam" id="TIGR01549">
    <property type="entry name" value="HAD-SF-IA-v1"/>
    <property type="match status" value="1"/>
</dbReference>
<comment type="cofactor">
    <cofactor evidence="1">
        <name>Mg(2+)</name>
        <dbReference type="ChEBI" id="CHEBI:18420"/>
    </cofactor>
</comment>
<evidence type="ECO:0000313" key="5">
    <source>
        <dbReference type="Proteomes" id="UP000199603"/>
    </source>
</evidence>
<evidence type="ECO:0000256" key="2">
    <source>
        <dbReference type="ARBA" id="ARBA00022801"/>
    </source>
</evidence>
<dbReference type="GO" id="GO:0009231">
    <property type="term" value="P:riboflavin biosynthetic process"/>
    <property type="evidence" value="ECO:0007669"/>
    <property type="project" value="TreeGrafter"/>
</dbReference>
<dbReference type="AlphaFoldDB" id="A0A1G6ZBV5"/>
<dbReference type="InterPro" id="IPR051400">
    <property type="entry name" value="HAD-like_hydrolase"/>
</dbReference>
<name>A0A1G6ZBV5_9GAMM</name>
<keyword evidence="2 4" id="KW-0378">Hydrolase</keyword>
<gene>
    <name evidence="4" type="ORF">SAMN04488509_11312</name>
</gene>
<dbReference type="SFLD" id="SFLDS00003">
    <property type="entry name" value="Haloacid_Dehalogenase"/>
    <property type="match status" value="1"/>
</dbReference>
<evidence type="ECO:0000256" key="3">
    <source>
        <dbReference type="ARBA" id="ARBA00022842"/>
    </source>
</evidence>
<organism evidence="4 5">
    <name type="scientific">Aquimonas voraii</name>
    <dbReference type="NCBI Taxonomy" id="265719"/>
    <lineage>
        <taxon>Bacteria</taxon>
        <taxon>Pseudomonadati</taxon>
        <taxon>Pseudomonadota</taxon>
        <taxon>Gammaproteobacteria</taxon>
        <taxon>Lysobacterales</taxon>
        <taxon>Lysobacteraceae</taxon>
        <taxon>Aquimonas</taxon>
    </lineage>
</organism>
<dbReference type="SUPFAM" id="SSF56784">
    <property type="entry name" value="HAD-like"/>
    <property type="match status" value="1"/>
</dbReference>
<accession>A0A1G6ZBV5</accession>
<dbReference type="PANTHER" id="PTHR46470">
    <property type="entry name" value="N-ACYLNEURAMINATE-9-PHOSPHATASE"/>
    <property type="match status" value="1"/>
</dbReference>
<dbReference type="OrthoDB" id="367448at2"/>
<dbReference type="InterPro" id="IPR006439">
    <property type="entry name" value="HAD-SF_hydro_IA"/>
</dbReference>
<protein>
    <submittedName>
        <fullName evidence="4">Putative hydrolase of the HAD superfamily</fullName>
    </submittedName>
</protein>
<dbReference type="Gene3D" id="1.20.120.1600">
    <property type="match status" value="1"/>
</dbReference>
<dbReference type="NCBIfam" id="TIGR01509">
    <property type="entry name" value="HAD-SF-IA-v3"/>
    <property type="match status" value="1"/>
</dbReference>
<dbReference type="STRING" id="265719.SAMN04488509_11312"/>